<dbReference type="GO" id="GO:0042995">
    <property type="term" value="C:cell projection"/>
    <property type="evidence" value="ECO:0007669"/>
    <property type="project" value="UniProtKB-SubCell"/>
</dbReference>
<organism evidence="6 7">
    <name type="scientific">Acropora cervicornis</name>
    <name type="common">Staghorn coral</name>
    <dbReference type="NCBI Taxonomy" id="6130"/>
    <lineage>
        <taxon>Eukaryota</taxon>
        <taxon>Metazoa</taxon>
        <taxon>Cnidaria</taxon>
        <taxon>Anthozoa</taxon>
        <taxon>Hexacorallia</taxon>
        <taxon>Scleractinia</taxon>
        <taxon>Astrocoeniina</taxon>
        <taxon>Acroporidae</taxon>
        <taxon>Acropora</taxon>
    </lineage>
</organism>
<dbReference type="PROSITE" id="PS01186">
    <property type="entry name" value="EGF_2"/>
    <property type="match status" value="2"/>
</dbReference>
<dbReference type="Gene3D" id="2.180.10.10">
    <property type="entry name" value="RHS repeat-associated core"/>
    <property type="match status" value="2"/>
</dbReference>
<dbReference type="Gene3D" id="2.60.40.10">
    <property type="entry name" value="Immunoglobulins"/>
    <property type="match status" value="6"/>
</dbReference>
<evidence type="ECO:0000256" key="3">
    <source>
        <dbReference type="ARBA" id="ARBA00023273"/>
    </source>
</evidence>
<evidence type="ECO:0000313" key="6">
    <source>
        <dbReference type="EMBL" id="KAK2562945.1"/>
    </source>
</evidence>
<dbReference type="InterPro" id="IPR055353">
    <property type="entry name" value="DUF7619"/>
</dbReference>
<dbReference type="InterPro" id="IPR011635">
    <property type="entry name" value="CARDB"/>
</dbReference>
<gene>
    <name evidence="6" type="ORF">P5673_013928</name>
</gene>
<dbReference type="InterPro" id="IPR050708">
    <property type="entry name" value="T6SS_VgrG/RHS"/>
</dbReference>
<comment type="caution">
    <text evidence="6">The sequence shown here is derived from an EMBL/GenBank/DDBJ whole genome shotgun (WGS) entry which is preliminary data.</text>
</comment>
<dbReference type="CDD" id="cd00053">
    <property type="entry name" value="EGF"/>
    <property type="match status" value="1"/>
</dbReference>
<evidence type="ECO:0000256" key="2">
    <source>
        <dbReference type="ARBA" id="ARBA00022737"/>
    </source>
</evidence>
<dbReference type="Gene3D" id="2.60.120.380">
    <property type="match status" value="1"/>
</dbReference>
<comment type="subcellular location">
    <subcellularLocation>
        <location evidence="1">Cell projection</location>
    </subcellularLocation>
</comment>
<dbReference type="Proteomes" id="UP001249851">
    <property type="component" value="Unassembled WGS sequence"/>
</dbReference>
<dbReference type="InterPro" id="IPR013783">
    <property type="entry name" value="Ig-like_fold"/>
</dbReference>
<keyword evidence="4" id="KW-0245">EGF-like domain</keyword>
<feature type="domain" description="EGF-like" evidence="5">
    <location>
        <begin position="3448"/>
        <end position="3482"/>
    </location>
</feature>
<dbReference type="SMART" id="SM00181">
    <property type="entry name" value="EGF"/>
    <property type="match status" value="4"/>
</dbReference>
<dbReference type="PROSITE" id="PS00022">
    <property type="entry name" value="EGF_1"/>
    <property type="match status" value="1"/>
</dbReference>
<evidence type="ECO:0000256" key="4">
    <source>
        <dbReference type="PROSITE-ProRule" id="PRU00076"/>
    </source>
</evidence>
<evidence type="ECO:0000256" key="1">
    <source>
        <dbReference type="ARBA" id="ARBA00004316"/>
    </source>
</evidence>
<dbReference type="PROSITE" id="PS50026">
    <property type="entry name" value="EGF_3"/>
    <property type="match status" value="1"/>
</dbReference>
<evidence type="ECO:0000259" key="5">
    <source>
        <dbReference type="PROSITE" id="PS50026"/>
    </source>
</evidence>
<keyword evidence="7" id="KW-1185">Reference proteome</keyword>
<dbReference type="EMBL" id="JARQWQ010000027">
    <property type="protein sequence ID" value="KAK2562945.1"/>
    <property type="molecule type" value="Genomic_DNA"/>
</dbReference>
<dbReference type="Pfam" id="PF25023">
    <property type="entry name" value="TEN_YD-shell"/>
    <property type="match status" value="1"/>
</dbReference>
<reference evidence="6" key="1">
    <citation type="journal article" date="2023" name="G3 (Bethesda)">
        <title>Whole genome assembly and annotation of the endangered Caribbean coral Acropora cervicornis.</title>
        <authorList>
            <person name="Selwyn J.D."/>
            <person name="Vollmer S.V."/>
        </authorList>
    </citation>
    <scope>NUCLEOTIDE SEQUENCE</scope>
    <source>
        <strain evidence="6">K2</strain>
    </source>
</reference>
<dbReference type="InterPro" id="IPR000742">
    <property type="entry name" value="EGF"/>
</dbReference>
<keyword evidence="4" id="KW-1015">Disulfide bond</keyword>
<comment type="caution">
    <text evidence="4">Lacks conserved residue(s) required for the propagation of feature annotation.</text>
</comment>
<dbReference type="Pfam" id="PF07705">
    <property type="entry name" value="CARDB"/>
    <property type="match status" value="2"/>
</dbReference>
<proteinExistence type="predicted"/>
<dbReference type="NCBIfam" id="TIGR03696">
    <property type="entry name" value="Rhs_assc_core"/>
    <property type="match status" value="1"/>
</dbReference>
<keyword evidence="3" id="KW-0966">Cell projection</keyword>
<feature type="disulfide bond" evidence="4">
    <location>
        <begin position="3472"/>
        <end position="3481"/>
    </location>
</feature>
<keyword evidence="2" id="KW-0677">Repeat</keyword>
<dbReference type="Gene3D" id="2.10.25.10">
    <property type="entry name" value="Laminin"/>
    <property type="match status" value="2"/>
</dbReference>
<name>A0AAD9QL41_ACRCE</name>
<sequence>MSANHLQLFSLLQRECKITYSATEYTGFYAAPVMIEDFATPTATQALSSIPLQFLVYVFTSNEGCDERPKFTKETRAEGSCIGIPPGGTYFDRIIVRAGGPSKSIVEITTSSPTGFIKSPVAQNAPQEYYVNVTWTPTTSQIEAKLFCFTGLESSGITIDVSKFVLGPSKHTDKRFVRPTRSSYIRIHRSDGKVVFSVDVAITAAVLYPVGSLGRTIEFTTSVGFTEKEMYYVTMDPGVAKGVTHCGAESPSIRDPNTWSIKIKDITPPVLSFVNALSRSGGDVEITWTANENVTAQCTLQTPFQITGQPCNMSWNGNNLTEGYHSIYVQITDLAGNTAPPVRNSWFVGESYTVNNLQNGKTYVFRVRGTDDVGNQGNAMTYTWKVDLQPPTISDMAPQSVNCQSDLRPSALGTPSVTDNEGGNIILTHKDIPGGSCSFERKWTAKDQAGNTASKIQVINLSNPTPPTVSYHANATIACGSFEEQQQDMRDAINVTHPCDRPITITHVDSVPTILCASSFTRTWTIADDCGSQVSVHQKIRILSLQLPDYPKNGQVNLALRESLQWPQYPGSVRYKVYLWRTYYRRYSPYSGYPADTRMLWRIEYVLSSGALIPSPIWGFQTRAFPNFKVEKVLVPPNAFSGLTFEVWWIVRNIGKVGNTLVTWYDSVYVGKSTDFRFASYAKCAIKAYDLYNDVYEHNDEDDNLKAKELKISLSPPPDLVVSSITTLKSYYTGDSMKIQFNVSNEGLGEPFHFWWRDRVTITHIQSMNTEVLGRTSFSGLFPPSSTYTRTMYHVIPPSWPTGQYNITVYTDYYNDVFEFIFNDNNEKTVQVNVTQRLPDLTVTHVNSSTTADTVQAYVRVSFSVENIGAGGTKEAPWYDTVYISPRVSFIQRDALWLGDFPHRVNLASGKEYNMDTGLIRVSRDVFGERYIHIRTNAYGTVTEQNVKNNIRASGNVTLPLVLPDLVVTNFTLVSASGPIISDSKVLLNWTVENKGTGSTLLKSWHDTVYLSSSPGIENNSTKLTKVFFDRKSLDPGRRYNHVSLVKLPLNITGTNYLVLKVNEGGSLVEKDAKTNNLAWTRVRILPAPLPDLAVVDTSFVFEEERRFLTVYWSVANTGSWMRKSASWLDSVIISLSKGAIDGKDARVLASESVTAKLDEQEEYLLSVTLQIDNSIRGKFYVHAVTNADKSLSEVPGVLNNVRVARQLLSVAPPLTAKLNLKIISSFPSQITLATPFPIAFRVQNVGFVTTKKTSWTDALYAYGRKGANRKEVMEKGTKLKEFSHIGGLAAQSFYEIRSNASIPRGFGSSAFIYGFADIHIPYTPLDIDEGSNVTQRNDTQHNVTQPNVTQPNVTQPTVRPTEPTGIIITEGLLPDLQGSLGSTKVETRGGQPLIVTFNVTNTGEFSAQGAWYNALYLSQDLLFDPFDLRLGTVRASYLSVNDTLSLSSEVFIPFDTLDMEYYLLLMVDSKNTIWESDEQNNEASLLIKINKTFSSDLAVLLVSSSSGQFYYGEDVTVSWKIRNNGSQPAAGYKCDTVYLSQDELWQIEDVRIGKPICSYVILDPYNAGANQDTPYSITSKLPLTSLGEYRSLVKTRSNILDQNHQNNIAVGPKNVNVSFPRLPLDGCKNTTLKPGEDSSYVIDNVPDEKTLIVTISGNITDAFHDLFVRHSKPATAYQYDGGSKFAFSADQEVVIPETIAGEYYVLIRRYDTSSSSQTSQASQLCTRIAKFEISRVFPNQVAPLGNVTLRFEGTLFGQKLEAFLVNASADENFISAEQVYRLSSTEVYATFITTNLTVGASFHVKLVNAESKEEALLERSLAYGEIVFETDSGGSEEAQETYSVQVLVGGNEPHAYINSSKDLKPEFLSDELWSPVWDNFLVSVGRSASSFQRRMSAVSTLLSMSGRRVNLLTDLVQFQLDMANGKLSGDTLLEQDDLNDQSTSDGALPLVLKRIYSPLLSKRRDKDVFGIGWMASWWEAKVTLITPGRIKIVRLREELLFEASATGLYTSLDGKQVTVNDTELHLADSSISTVFIFDSVVKNLKKIQRGNATITIEYLQNRSSTFKHSSGGKITVKYNDKGLLREARLEEASGNEQRCFYTYDWNTAALLSVTVGEQTTRYTYSLNGDLTSIIYPTSATVKYSWNQYGFLSNITGYNRENKFVQGIYLSYDWNGKVTLSRLPQGDSAVLVFNEDSRLMDIIGGDFGSVRFDSVINDDQVMRIIKQGEQVIMKRVFNEKTNTMSVVDANDHKTDFLLRENWDVLNITDPEGFVYQNIYDNNDKMIAFKYPDGESELTDYDDFGRLVKFTGRAGKEVKFEYDEKDRIVKKDVDGLSSSYFLRDGYGNIIQATNDIGAINIVFDREKRPSTVSYPNGQQLFYKFNNFQRRVALNVTGLSLVYKYDRFYRLSEVVRIDPSGRGAILLKLEYNSRGMLSRRVLGNGAYSVYVLDSTNFKLSRMVNYFPNGSISSYFEYNYDGKGRIIQLNTTSGSWHYKYDAASQLIEWTDPQGKIVHCSYDKRKNRVFLSQEPGNKTLYAANEVNQYTSAGNYDIKYDMNGNMEEKTNRELPNDSVKFKFSAEDILVQAETPNKRCNFVYDALGNLYKKTCGQSEVQYIIDPFGNPGADVVGQISGGNVTYFVHCEELGLVALVDKNGNLFYYEFDGLGSVVGVLGPSGDPVNRYSYDPFGRMLEFDEALPQDFTFIGQWGVTADRELRDIFWMRSRHYDAQLGRFLSIDPLGFSGKSINLYSYAANNPVMLKDPLGRFVPFLIARRVIAGPVLGGVTNVAAYMVTQAVTNDDITTGGMNFIKLCSRCCPGEFKSASARIAFGFATNFGGSLLHQKIDGEKLDWRKALNNGINGAISSVSIAPKRGGLAGDTYFDFVDKTYKNIIVLALRKLTDILINFTIEWVRSLDPNDIIGPPGYGDARFISLNTPLNYKIRFENDPNATAPAQHETIDLVLDKKIYLRVIAGIDVMTREAPDDPRTGFLPPNNGTTGQGYVTFSVRLKKNLPPLTRIDAKASIYFDKNEPIDTPPIFNTIDSSTPSSNISVINDVMKVGKLAVDIDKRDEGSGVRSVDLFYQISESNDPLQEQSLLPLLSGITDDTTILPLPYGKTYSLLALAVDHVGNREPMDLNRVITVDFTPPKHFPLRFEPPIIYATYSDTSEDMRTPLYLSSFTPDFDDSSYNENFTLKLFIDDVPHGFTFNKGNHRGNRVTLEREEFGRIWMTPKKDFSGVVRFNITAQRATPREIKMASNQIEIKIEAIADIPFLNVRVPCYHWNSSKKIIPITAKSHPTDLDGSENLTTIIFSGLPSGYRSFYKNVVNGSNDTALTNSPGWFVSFNGTFKPFVLNVIAVAKEKSNGDEANKTVSVHVEFCVTCEAVNNCSGHGNCSKVNTCECKSGFKGSLDCSSVSCEEVGSCSGHGNCIGPNTCVCESGFKSVGCSQVSCELVSHCSGHGACSGPNVCSCHSGFKGANCSEVSCEELNNCANHGICTGPNKCACEEGFKSEPDCSKGTIIAT</sequence>
<dbReference type="InterPro" id="IPR022385">
    <property type="entry name" value="Rhs_assc_core"/>
</dbReference>
<protein>
    <submittedName>
        <fullName evidence="6">tRNA(Glu)-specific nuclease WapA</fullName>
    </submittedName>
</protein>
<dbReference type="InterPro" id="IPR006530">
    <property type="entry name" value="YD"/>
</dbReference>
<reference evidence="6" key="2">
    <citation type="journal article" date="2023" name="Science">
        <title>Genomic signatures of disease resistance in endangered staghorn corals.</title>
        <authorList>
            <person name="Vollmer S.V."/>
            <person name="Selwyn J.D."/>
            <person name="Despard B.A."/>
            <person name="Roesel C.L."/>
        </authorList>
    </citation>
    <scope>NUCLEOTIDE SEQUENCE</scope>
    <source>
        <strain evidence="6">K2</strain>
    </source>
</reference>
<dbReference type="PANTHER" id="PTHR32305:SF15">
    <property type="entry name" value="PROTEIN RHSA-RELATED"/>
    <property type="match status" value="1"/>
</dbReference>
<accession>A0AAD9QL41</accession>
<evidence type="ECO:0000313" key="7">
    <source>
        <dbReference type="Proteomes" id="UP001249851"/>
    </source>
</evidence>
<dbReference type="PANTHER" id="PTHR32305">
    <property type="match status" value="1"/>
</dbReference>
<dbReference type="Pfam" id="PF24595">
    <property type="entry name" value="DUF7619"/>
    <property type="match status" value="1"/>
</dbReference>
<dbReference type="NCBIfam" id="TIGR01643">
    <property type="entry name" value="YD_repeat_2x"/>
    <property type="match status" value="2"/>
</dbReference>
<dbReference type="InterPro" id="IPR056823">
    <property type="entry name" value="TEN-like_YD-shell"/>
</dbReference>